<dbReference type="AlphaFoldDB" id="A0A5C5WZ53"/>
<protein>
    <submittedName>
        <fullName evidence="1">Uncharacterized protein</fullName>
    </submittedName>
</protein>
<keyword evidence="2" id="KW-1185">Reference proteome</keyword>
<sequence length="44" mass="5178">MTVKRKRRIYLNLTWTTQIETKFGVGGCVQCHFPVVYRLNLHGI</sequence>
<comment type="caution">
    <text evidence="1">The sequence shown here is derived from an EMBL/GenBank/DDBJ whole genome shotgun (WGS) entry which is preliminary data.</text>
</comment>
<dbReference type="Proteomes" id="UP000318053">
    <property type="component" value="Unassembled WGS sequence"/>
</dbReference>
<evidence type="ECO:0000313" key="1">
    <source>
        <dbReference type="EMBL" id="TWT55898.1"/>
    </source>
</evidence>
<accession>A0A5C5WZ53</accession>
<evidence type="ECO:0000313" key="2">
    <source>
        <dbReference type="Proteomes" id="UP000318053"/>
    </source>
</evidence>
<name>A0A5C5WZ53_9BACT</name>
<dbReference type="EMBL" id="SJPK01000020">
    <property type="protein sequence ID" value="TWT55898.1"/>
    <property type="molecule type" value="Genomic_DNA"/>
</dbReference>
<proteinExistence type="predicted"/>
<gene>
    <name evidence="1" type="ORF">CA85_47100</name>
</gene>
<organism evidence="1 2">
    <name type="scientific">Allorhodopirellula solitaria</name>
    <dbReference type="NCBI Taxonomy" id="2527987"/>
    <lineage>
        <taxon>Bacteria</taxon>
        <taxon>Pseudomonadati</taxon>
        <taxon>Planctomycetota</taxon>
        <taxon>Planctomycetia</taxon>
        <taxon>Pirellulales</taxon>
        <taxon>Pirellulaceae</taxon>
        <taxon>Allorhodopirellula</taxon>
    </lineage>
</organism>
<reference evidence="1 2" key="1">
    <citation type="submission" date="2019-02" db="EMBL/GenBank/DDBJ databases">
        <title>Deep-cultivation of Planctomycetes and their phenomic and genomic characterization uncovers novel biology.</title>
        <authorList>
            <person name="Wiegand S."/>
            <person name="Jogler M."/>
            <person name="Boedeker C."/>
            <person name="Pinto D."/>
            <person name="Vollmers J."/>
            <person name="Rivas-Marin E."/>
            <person name="Kohn T."/>
            <person name="Peeters S.H."/>
            <person name="Heuer A."/>
            <person name="Rast P."/>
            <person name="Oberbeckmann S."/>
            <person name="Bunk B."/>
            <person name="Jeske O."/>
            <person name="Meyerdierks A."/>
            <person name="Storesund J.E."/>
            <person name="Kallscheuer N."/>
            <person name="Luecker S."/>
            <person name="Lage O.M."/>
            <person name="Pohl T."/>
            <person name="Merkel B.J."/>
            <person name="Hornburger P."/>
            <person name="Mueller R.-W."/>
            <person name="Bruemmer F."/>
            <person name="Labrenz M."/>
            <person name="Spormann A.M."/>
            <person name="Op Den Camp H."/>
            <person name="Overmann J."/>
            <person name="Amann R."/>
            <person name="Jetten M.S.M."/>
            <person name="Mascher T."/>
            <person name="Medema M.H."/>
            <person name="Devos D.P."/>
            <person name="Kaster A.-K."/>
            <person name="Ovreas L."/>
            <person name="Rohde M."/>
            <person name="Galperin M.Y."/>
            <person name="Jogler C."/>
        </authorList>
    </citation>
    <scope>NUCLEOTIDE SEQUENCE [LARGE SCALE GENOMIC DNA]</scope>
    <source>
        <strain evidence="1 2">CA85</strain>
    </source>
</reference>